<dbReference type="AlphaFoldDB" id="A0A5B6V7C9"/>
<dbReference type="OrthoDB" id="1749187at2759"/>
<evidence type="ECO:0000313" key="1">
    <source>
        <dbReference type="EMBL" id="KAA3464926.1"/>
    </source>
</evidence>
<dbReference type="GO" id="GO:0004601">
    <property type="term" value="F:peroxidase activity"/>
    <property type="evidence" value="ECO:0007669"/>
    <property type="project" value="UniProtKB-KW"/>
</dbReference>
<organism evidence="1 2">
    <name type="scientific">Gossypium australe</name>
    <dbReference type="NCBI Taxonomy" id="47621"/>
    <lineage>
        <taxon>Eukaryota</taxon>
        <taxon>Viridiplantae</taxon>
        <taxon>Streptophyta</taxon>
        <taxon>Embryophyta</taxon>
        <taxon>Tracheophyta</taxon>
        <taxon>Spermatophyta</taxon>
        <taxon>Magnoliopsida</taxon>
        <taxon>eudicotyledons</taxon>
        <taxon>Gunneridae</taxon>
        <taxon>Pentapetalae</taxon>
        <taxon>rosids</taxon>
        <taxon>malvids</taxon>
        <taxon>Malvales</taxon>
        <taxon>Malvaceae</taxon>
        <taxon>Malvoideae</taxon>
        <taxon>Gossypium</taxon>
    </lineage>
</organism>
<dbReference type="InterPro" id="IPR043502">
    <property type="entry name" value="DNA/RNA_pol_sf"/>
</dbReference>
<evidence type="ECO:0000313" key="2">
    <source>
        <dbReference type="Proteomes" id="UP000325315"/>
    </source>
</evidence>
<accession>A0A5B6V7C9</accession>
<sequence length="194" mass="21484">MVLGIEWLATLGEVIIDYAASVSVYTQGSPSMLPIQYNSLCPLSSTHAIIEFHRLDLVTNSNGSISSYPIDIAIMLDELSDIFTKPQGLPPSQTRDHAINLLSNTNTIQVRPYRYPHFQKKMEKLVTDMLHDGIIRPNTSPFSSPIILISLLDIIKSVFVPTVNVKRLSELTMGIPNSSSSLLASLMHPPPFRP</sequence>
<comment type="caution">
    <text evidence="1">The sequence shown here is derived from an EMBL/GenBank/DDBJ whole genome shotgun (WGS) entry which is preliminary data.</text>
</comment>
<dbReference type="EMBL" id="SMMG02000007">
    <property type="protein sequence ID" value="KAA3464926.1"/>
    <property type="molecule type" value="Genomic_DNA"/>
</dbReference>
<reference evidence="2" key="1">
    <citation type="journal article" date="2019" name="Plant Biotechnol. J.">
        <title>Genome sequencing of the Australian wild diploid species Gossypium australe highlights disease resistance and delayed gland morphogenesis.</title>
        <authorList>
            <person name="Cai Y."/>
            <person name="Cai X."/>
            <person name="Wang Q."/>
            <person name="Wang P."/>
            <person name="Zhang Y."/>
            <person name="Cai C."/>
            <person name="Xu Y."/>
            <person name="Wang K."/>
            <person name="Zhou Z."/>
            <person name="Wang C."/>
            <person name="Geng S."/>
            <person name="Li B."/>
            <person name="Dong Q."/>
            <person name="Hou Y."/>
            <person name="Wang H."/>
            <person name="Ai P."/>
            <person name="Liu Z."/>
            <person name="Yi F."/>
            <person name="Sun M."/>
            <person name="An G."/>
            <person name="Cheng J."/>
            <person name="Zhang Y."/>
            <person name="Shi Q."/>
            <person name="Xie Y."/>
            <person name="Shi X."/>
            <person name="Chang Y."/>
            <person name="Huang F."/>
            <person name="Chen Y."/>
            <person name="Hong S."/>
            <person name="Mi L."/>
            <person name="Sun Q."/>
            <person name="Zhang L."/>
            <person name="Zhou B."/>
            <person name="Peng R."/>
            <person name="Zhang X."/>
            <person name="Liu F."/>
        </authorList>
    </citation>
    <scope>NUCLEOTIDE SEQUENCE [LARGE SCALE GENOMIC DNA]</scope>
    <source>
        <strain evidence="2">cv. PA1801</strain>
    </source>
</reference>
<dbReference type="SUPFAM" id="SSF56672">
    <property type="entry name" value="DNA/RNA polymerases"/>
    <property type="match status" value="1"/>
</dbReference>
<protein>
    <submittedName>
        <fullName evidence="1">Peroxidase 64</fullName>
    </submittedName>
</protein>
<dbReference type="Proteomes" id="UP000325315">
    <property type="component" value="Unassembled WGS sequence"/>
</dbReference>
<keyword evidence="1" id="KW-0575">Peroxidase</keyword>
<gene>
    <name evidence="1" type="ORF">EPI10_000145</name>
</gene>
<dbReference type="Gene3D" id="3.10.10.10">
    <property type="entry name" value="HIV Type 1 Reverse Transcriptase, subunit A, domain 1"/>
    <property type="match status" value="1"/>
</dbReference>
<keyword evidence="2" id="KW-1185">Reference proteome</keyword>
<name>A0A5B6V7C9_9ROSI</name>
<proteinExistence type="predicted"/>
<keyword evidence="1" id="KW-0560">Oxidoreductase</keyword>